<feature type="region of interest" description="Disordered" evidence="3">
    <location>
        <begin position="319"/>
        <end position="340"/>
    </location>
</feature>
<dbReference type="Pfam" id="PF04950">
    <property type="entry name" value="RIBIOP_C"/>
    <property type="match status" value="1"/>
</dbReference>
<feature type="region of interest" description="Disordered" evidence="3">
    <location>
        <begin position="1057"/>
        <end position="1157"/>
    </location>
</feature>
<dbReference type="Pfam" id="PF08142">
    <property type="entry name" value="AARP2CN"/>
    <property type="match status" value="1"/>
</dbReference>
<dbReference type="SMART" id="SM00785">
    <property type="entry name" value="AARP2CN"/>
    <property type="match status" value="1"/>
</dbReference>
<dbReference type="InterPro" id="IPR007034">
    <property type="entry name" value="BMS1_TSR1_C"/>
</dbReference>
<evidence type="ECO:0000259" key="4">
    <source>
        <dbReference type="PROSITE" id="PS50011"/>
    </source>
</evidence>
<dbReference type="InterPro" id="IPR027417">
    <property type="entry name" value="P-loop_NTPase"/>
</dbReference>
<feature type="domain" description="Protein kinase" evidence="4">
    <location>
        <begin position="1175"/>
        <end position="1457"/>
    </location>
</feature>
<dbReference type="SMART" id="SM00219">
    <property type="entry name" value="TyrKc"/>
    <property type="match status" value="1"/>
</dbReference>
<dbReference type="PROSITE" id="PS00109">
    <property type="entry name" value="PROTEIN_KINASE_TYR"/>
    <property type="match status" value="1"/>
</dbReference>
<feature type="compositionally biased region" description="Basic and acidic residues" evidence="3">
    <location>
        <begin position="471"/>
        <end position="495"/>
    </location>
</feature>
<feature type="region of interest" description="Disordered" evidence="3">
    <location>
        <begin position="371"/>
        <end position="495"/>
    </location>
</feature>
<dbReference type="PANTHER" id="PTHR12858">
    <property type="entry name" value="RIBOSOME BIOGENESIS PROTEIN"/>
    <property type="match status" value="1"/>
</dbReference>
<dbReference type="SUPFAM" id="SSF56112">
    <property type="entry name" value="Protein kinase-like (PK-like)"/>
    <property type="match status" value="1"/>
</dbReference>
<feature type="compositionally biased region" description="Basic and acidic residues" evidence="3">
    <location>
        <begin position="1059"/>
        <end position="1107"/>
    </location>
</feature>
<feature type="compositionally biased region" description="Acidic residues" evidence="3">
    <location>
        <begin position="380"/>
        <end position="397"/>
    </location>
</feature>
<dbReference type="PANTHER" id="PTHR12858:SF2">
    <property type="entry name" value="RIBOSOME BIOGENESIS PROTEIN BMS1 HOMOLOG"/>
    <property type="match status" value="1"/>
</dbReference>
<reference evidence="5 6" key="1">
    <citation type="submission" date="2021-05" db="EMBL/GenBank/DDBJ databases">
        <title>Genome Assembly of Synthetic Allotetraploid Brassica napus Reveals Homoeologous Exchanges between Subgenomes.</title>
        <authorList>
            <person name="Davis J.T."/>
        </authorList>
    </citation>
    <scope>NUCLEOTIDE SEQUENCE [LARGE SCALE GENOMIC DNA]</scope>
    <source>
        <strain evidence="6">cv. Da-Ae</strain>
        <tissue evidence="5">Seedling</tissue>
    </source>
</reference>
<proteinExistence type="inferred from homology"/>
<dbReference type="Pfam" id="PF07714">
    <property type="entry name" value="PK_Tyr_Ser-Thr"/>
    <property type="match status" value="1"/>
</dbReference>
<dbReference type="InterPro" id="IPR039761">
    <property type="entry name" value="Bms1/Tsr1"/>
</dbReference>
<dbReference type="SUPFAM" id="SSF52540">
    <property type="entry name" value="P-loop containing nucleoside triphosphate hydrolases"/>
    <property type="match status" value="1"/>
</dbReference>
<dbReference type="InterPro" id="IPR008266">
    <property type="entry name" value="Tyr_kinase_AS"/>
</dbReference>
<name>A0ABQ8C8Y2_BRANA</name>
<dbReference type="PROSITE" id="PS00107">
    <property type="entry name" value="PROTEIN_KINASE_ATP"/>
    <property type="match status" value="1"/>
</dbReference>
<evidence type="ECO:0000256" key="1">
    <source>
        <dbReference type="ARBA" id="ARBA00008171"/>
    </source>
</evidence>
<feature type="binding site" evidence="2">
    <location>
        <position position="1203"/>
    </location>
    <ligand>
        <name>ATP</name>
        <dbReference type="ChEBI" id="CHEBI:30616"/>
    </ligand>
</feature>
<feature type="compositionally biased region" description="Basic and acidic residues" evidence="3">
    <location>
        <begin position="1115"/>
        <end position="1128"/>
    </location>
</feature>
<accession>A0ABQ8C8Y2</accession>
<organism evidence="5 6">
    <name type="scientific">Brassica napus</name>
    <name type="common">Rape</name>
    <dbReference type="NCBI Taxonomy" id="3708"/>
    <lineage>
        <taxon>Eukaryota</taxon>
        <taxon>Viridiplantae</taxon>
        <taxon>Streptophyta</taxon>
        <taxon>Embryophyta</taxon>
        <taxon>Tracheophyta</taxon>
        <taxon>Spermatophyta</taxon>
        <taxon>Magnoliopsida</taxon>
        <taxon>eudicotyledons</taxon>
        <taxon>Gunneridae</taxon>
        <taxon>Pentapetalae</taxon>
        <taxon>rosids</taxon>
        <taxon>malvids</taxon>
        <taxon>Brassicales</taxon>
        <taxon>Brassicaceae</taxon>
        <taxon>Brassiceae</taxon>
        <taxon>Brassica</taxon>
    </lineage>
</organism>
<keyword evidence="6" id="KW-1185">Reference proteome</keyword>
<dbReference type="Gene3D" id="3.40.50.300">
    <property type="entry name" value="P-loop containing nucleotide triphosphate hydrolases"/>
    <property type="match status" value="1"/>
</dbReference>
<feature type="region of interest" description="Disordered" evidence="3">
    <location>
        <begin position="1"/>
        <end position="44"/>
    </location>
</feature>
<protein>
    <recommendedName>
        <fullName evidence="4">Protein kinase domain-containing protein</fullName>
    </recommendedName>
</protein>
<dbReference type="InterPro" id="IPR012948">
    <property type="entry name" value="AARP2CN"/>
</dbReference>
<feature type="compositionally biased region" description="Acidic residues" evidence="3">
    <location>
        <begin position="432"/>
        <end position="470"/>
    </location>
</feature>
<feature type="compositionally biased region" description="Basic residues" evidence="3">
    <location>
        <begin position="10"/>
        <end position="23"/>
    </location>
</feature>
<sequence length="1470" mass="166147">MAADELMPTHKSHRAPKSGRTMKKKSETDKKKRGVSDNKKQNPKAFSFTSAAKAKILKLHAVEKEQRPPGVGKSLVIKSLVKHFTHQNVPEVRGPITIVQGKKNRIQFVECPNDINGMVDCAKVADLAILLIDGSYGFEMETFEFLNIMQVHGFPKVMGVLTHLDKFNDVKKLRKTKKTYSKLEVDKLSCFISLSLTKFHPLKWRTSHPYVLADRMEDVTPPEKLQMDKKCDRNVTLYGYLRGCNLKKGMKVHIAGVGDYSLAGVTALPDPCPLPSAAKKKGLRDREKLFYAPMSGIGDLLYDKDAVYININDHLVQYSKTDDKNGDSTNKGKGRDVGEDLVKSLQNTKYSVDEKLGKTFINLFGKKTISTSSERKLEEESSESGDEAEDCVMDVESSDGKTKQKNEIHGGRLRRKAIFKDEVGDSDAMGSDQDDVEGEEDVEFDGDESEDEEDDSASDSQDLDEDDVQEAEDKVLGNISKWKEPLKEKGREKKPNLMQIVYGGPGPSATTPLINETHAISDDDEESDAEDFFKLKGEQSKNLGGAINVGYVNADDCSRFVNYGNLKIWKEKEDCEIIRNRFTTGDWSEAALRNQNSVPGDEGGDFEDLEAENVESGTNQNEDSEVVERRHQKLALRAKFDANNPIYSEAKELGYVDKVSKCFCHLFSIVFSLYLLFQMKEELETRKQMNMLELNDLDEDTRIEVEGFRTGTYLRLEIHNVPCEMVEFFDPCHPVLIGGIGYGEDNAGYMQARLKKHRWHKKVLKTRDPIIVSIGWRRYQTVPVYAIEDRNDRHRMLKYTPEHMHCLATFWGPLVPPNTGFVAFQNLSSNQAGFRITATSVVLEYNHQARIAKKIKLVGHPCKIKKKTAFIKDMFTSDLEIARFEGSSVRTVNGIRGQVKKAGKNMLDNNAQEGIARCTFEDQIKMSDIVFLKAWPTVEVPQFYNPLTTALQPREKTWTGMRTFWELRRQHNIPIPVNKDSLYKPIERKIKKFNPLVISNKLQEELPFASKPKNKPGRKRPSLDVRRAVVMEPGERKALAIVQQLKLMNKVKMIKRKAKEQEKRKAYEAEKAKKEVISKKRNREERRERGDDRTRRALDREIGEEHRKGRRERYFRRIQDSNEEEHLKSSHQQSDANHKNPKPAAVAKSDAQKEPLPVEVPPLSLDEVKEKTENFGSKALIGEGSYGRVYYATLNDGVAVALKKLDVSPEAESDAEFLSQVSMVSRLKHENLVQLLGFCVDGSLRVLAYEFATMGSLHDILHGRKGVQGAQPGPTLDWTTRVRIAVEAARGLEYLHEKSQPPVIHRDIRSSNVLLFEDYKAKIADFNLSNQAPDNAARLHSTRVLGTFGYHAPEYAMTGQLTQKSDVYSFGVVLLELLTGRKPVDHTMPRGQQSLVTWATPRLSEDKVKQCIDPKLKADYPPKAVAKLAAVAALCVQYESEFRPNMSIVVKALQPLLKLAAPAPSPAPEC</sequence>
<dbReference type="SMART" id="SM01362">
    <property type="entry name" value="DUF663"/>
    <property type="match status" value="1"/>
</dbReference>
<gene>
    <name evidence="5" type="ORF">HID58_036870</name>
</gene>
<comment type="caution">
    <text evidence="5">The sequence shown here is derived from an EMBL/GenBank/DDBJ whole genome shotgun (WGS) entry which is preliminary data.</text>
</comment>
<dbReference type="PROSITE" id="PS50011">
    <property type="entry name" value="PROTEIN_KINASE_DOM"/>
    <property type="match status" value="1"/>
</dbReference>
<evidence type="ECO:0000313" key="6">
    <source>
        <dbReference type="Proteomes" id="UP000824890"/>
    </source>
</evidence>
<feature type="compositionally biased region" description="Basic and acidic residues" evidence="3">
    <location>
        <begin position="398"/>
        <end position="410"/>
    </location>
</feature>
<comment type="similarity">
    <text evidence="1">Belongs to the protein kinase superfamily. TKL Ser/Thr protein kinase family. ROCO subfamily.</text>
</comment>
<evidence type="ECO:0000313" key="5">
    <source>
        <dbReference type="EMBL" id="KAH0913549.1"/>
    </source>
</evidence>
<dbReference type="InterPro" id="IPR017441">
    <property type="entry name" value="Protein_kinase_ATP_BS"/>
</dbReference>
<dbReference type="InterPro" id="IPR000719">
    <property type="entry name" value="Prot_kinase_dom"/>
</dbReference>
<keyword evidence="2" id="KW-0547">Nucleotide-binding</keyword>
<dbReference type="InterPro" id="IPR011009">
    <property type="entry name" value="Kinase-like_dom_sf"/>
</dbReference>
<dbReference type="InterPro" id="IPR001245">
    <property type="entry name" value="Ser-Thr/Tyr_kinase_cat_dom"/>
</dbReference>
<keyword evidence="2" id="KW-0067">ATP-binding</keyword>
<dbReference type="Gene3D" id="1.10.510.10">
    <property type="entry name" value="Transferase(Phosphotransferase) domain 1"/>
    <property type="match status" value="1"/>
</dbReference>
<evidence type="ECO:0000256" key="3">
    <source>
        <dbReference type="SAM" id="MobiDB-lite"/>
    </source>
</evidence>
<dbReference type="InterPro" id="IPR020635">
    <property type="entry name" value="Tyr_kinase_cat_dom"/>
</dbReference>
<dbReference type="Proteomes" id="UP000824890">
    <property type="component" value="Unassembled WGS sequence"/>
</dbReference>
<dbReference type="EMBL" id="JAGKQM010000009">
    <property type="protein sequence ID" value="KAH0913549.1"/>
    <property type="molecule type" value="Genomic_DNA"/>
</dbReference>
<feature type="compositionally biased region" description="Basic and acidic residues" evidence="3">
    <location>
        <begin position="24"/>
        <end position="40"/>
    </location>
</feature>
<evidence type="ECO:0000256" key="2">
    <source>
        <dbReference type="PROSITE-ProRule" id="PRU10141"/>
    </source>
</evidence>
<dbReference type="Gene3D" id="3.30.200.20">
    <property type="entry name" value="Phosphorylase Kinase, domain 1"/>
    <property type="match status" value="1"/>
</dbReference>